<proteinExistence type="predicted"/>
<dbReference type="AlphaFoldDB" id="A0A0G3ED32"/>
<accession>A0A0G3ED32</accession>
<dbReference type="InterPro" id="IPR053841">
    <property type="entry name" value="MksE"/>
</dbReference>
<protein>
    <submittedName>
        <fullName evidence="2">Uncharacterized protein</fullName>
    </submittedName>
</protein>
<evidence type="ECO:0000256" key="1">
    <source>
        <dbReference type="SAM" id="MobiDB-lite"/>
    </source>
</evidence>
<gene>
    <name evidence="2" type="ORF">L21SP4_00963</name>
</gene>
<evidence type="ECO:0000313" key="3">
    <source>
        <dbReference type="Proteomes" id="UP000035268"/>
    </source>
</evidence>
<dbReference type="STRING" id="1307763.L21SP4_00963"/>
<organism evidence="2 3">
    <name type="scientific">Kiritimatiella glycovorans</name>
    <dbReference type="NCBI Taxonomy" id="1307763"/>
    <lineage>
        <taxon>Bacteria</taxon>
        <taxon>Pseudomonadati</taxon>
        <taxon>Kiritimatiellota</taxon>
        <taxon>Kiritimatiellia</taxon>
        <taxon>Kiritimatiellales</taxon>
        <taxon>Kiritimatiellaceae</taxon>
        <taxon>Kiritimatiella</taxon>
    </lineage>
</organism>
<reference evidence="3" key="1">
    <citation type="submission" date="2015-02" db="EMBL/GenBank/DDBJ databases">
        <title>Description and complete genome sequence of the first cultured representative of the subdivision 5 of the Verrucomicrobia phylum.</title>
        <authorList>
            <person name="Spring S."/>
            <person name="Bunk B."/>
            <person name="Sproer C."/>
            <person name="Klenk H.-P."/>
        </authorList>
    </citation>
    <scope>NUCLEOTIDE SEQUENCE [LARGE SCALE GENOMIC DNA]</scope>
    <source>
        <strain evidence="3">L21-Fru-AB</strain>
    </source>
</reference>
<dbReference type="EMBL" id="CP010904">
    <property type="protein sequence ID" value="AKJ64223.1"/>
    <property type="molecule type" value="Genomic_DNA"/>
</dbReference>
<dbReference type="KEGG" id="vbl:L21SP4_00963"/>
<evidence type="ECO:0000313" key="2">
    <source>
        <dbReference type="EMBL" id="AKJ64223.1"/>
    </source>
</evidence>
<sequence>MTQDADTRFDLPNLEAVFEALRRGRHVCMTDGSLYTPLKSHTEDFTALFAKLGFELVHHPRDFFYFVDRSNFTDLSARMAVFVFILIEHLADRGDAIEETVMSRHFRPGDLPHLTVERYRRLMREAGITEPGEVEQLVQTMERFGFVNRLPDESFTFRPAAYRFLDLALEMPAADRTASEPSDGESTDRDQQAVNND</sequence>
<keyword evidence="3" id="KW-1185">Reference proteome</keyword>
<dbReference type="Pfam" id="PF21980">
    <property type="entry name" value="MksE"/>
    <property type="match status" value="1"/>
</dbReference>
<feature type="region of interest" description="Disordered" evidence="1">
    <location>
        <begin position="174"/>
        <end position="197"/>
    </location>
</feature>
<dbReference type="Proteomes" id="UP000035268">
    <property type="component" value="Chromosome"/>
</dbReference>
<dbReference type="RefSeq" id="WP_052881580.1">
    <property type="nucleotide sequence ID" value="NZ_CP010904.1"/>
</dbReference>
<dbReference type="Gene3D" id="1.10.10.2250">
    <property type="match status" value="1"/>
</dbReference>
<dbReference type="OrthoDB" id="5431884at2"/>
<reference evidence="2 3" key="2">
    <citation type="journal article" date="2016" name="ISME J.">
        <title>Characterization of the first cultured representative of Verrucomicrobia subdivision 5 indicates the proposal of a novel phylum.</title>
        <authorList>
            <person name="Spring S."/>
            <person name="Bunk B."/>
            <person name="Sproer C."/>
            <person name="Schumann P."/>
            <person name="Rohde M."/>
            <person name="Tindall B.J."/>
            <person name="Klenk H.P."/>
        </authorList>
    </citation>
    <scope>NUCLEOTIDE SEQUENCE [LARGE SCALE GENOMIC DNA]</scope>
    <source>
        <strain evidence="2 3">L21-Fru-AB</strain>
    </source>
</reference>
<dbReference type="InterPro" id="IPR042038">
    <property type="entry name" value="MukE_N"/>
</dbReference>
<name>A0A0G3ED32_9BACT</name>